<reference evidence="1" key="2">
    <citation type="journal article" date="2015" name="Fish Shellfish Immunol.">
        <title>Early steps in the European eel (Anguilla anguilla)-Vibrio vulnificus interaction in the gills: Role of the RtxA13 toxin.</title>
        <authorList>
            <person name="Callol A."/>
            <person name="Pajuelo D."/>
            <person name="Ebbesson L."/>
            <person name="Teles M."/>
            <person name="MacKenzie S."/>
            <person name="Amaro C."/>
        </authorList>
    </citation>
    <scope>NUCLEOTIDE SEQUENCE</scope>
</reference>
<sequence>MIRNGKALLVQHHQLRRLRAFSKRKMYCNI</sequence>
<name>A0A0E9VIG6_ANGAN</name>
<accession>A0A0E9VIG6</accession>
<evidence type="ECO:0000313" key="1">
    <source>
        <dbReference type="EMBL" id="JAH77776.1"/>
    </source>
</evidence>
<reference evidence="1" key="1">
    <citation type="submission" date="2014-11" db="EMBL/GenBank/DDBJ databases">
        <authorList>
            <person name="Amaro Gonzalez C."/>
        </authorList>
    </citation>
    <scope>NUCLEOTIDE SEQUENCE</scope>
</reference>
<dbReference type="EMBL" id="GBXM01030801">
    <property type="protein sequence ID" value="JAH77776.1"/>
    <property type="molecule type" value="Transcribed_RNA"/>
</dbReference>
<dbReference type="AlphaFoldDB" id="A0A0E9VIG6"/>
<organism evidence="1">
    <name type="scientific">Anguilla anguilla</name>
    <name type="common">European freshwater eel</name>
    <name type="synonym">Muraena anguilla</name>
    <dbReference type="NCBI Taxonomy" id="7936"/>
    <lineage>
        <taxon>Eukaryota</taxon>
        <taxon>Metazoa</taxon>
        <taxon>Chordata</taxon>
        <taxon>Craniata</taxon>
        <taxon>Vertebrata</taxon>
        <taxon>Euteleostomi</taxon>
        <taxon>Actinopterygii</taxon>
        <taxon>Neopterygii</taxon>
        <taxon>Teleostei</taxon>
        <taxon>Anguilliformes</taxon>
        <taxon>Anguillidae</taxon>
        <taxon>Anguilla</taxon>
    </lineage>
</organism>
<proteinExistence type="predicted"/>
<protein>
    <submittedName>
        <fullName evidence="1">Uncharacterized protein</fullName>
    </submittedName>
</protein>